<sequence>MMDAKKAIPNNAFIKKIKQWLLPIIYDTTQAIDGYRNRFTNYLTRIQQGNFSRVESVGEGVFECRIDFGPGYRVYFGQEGEVIIILLTGGIKKDNKKISNKLKNFG</sequence>
<dbReference type="Proteomes" id="UP000001203">
    <property type="component" value="Chromosome circular"/>
</dbReference>
<dbReference type="PANTHER" id="PTHR41791:SF1">
    <property type="entry name" value="SSL7039 PROTEIN"/>
    <property type="match status" value="1"/>
</dbReference>
<proteinExistence type="predicted"/>
<dbReference type="NCBIfam" id="TIGR02683">
    <property type="entry name" value="upstrm_HI1419"/>
    <property type="match status" value="1"/>
</dbReference>
<dbReference type="EMBL" id="CP000806">
    <property type="protein sequence ID" value="ACB52214.1"/>
    <property type="molecule type" value="Genomic_DNA"/>
</dbReference>
<evidence type="ECO:0008006" key="3">
    <source>
        <dbReference type="Google" id="ProtNLM"/>
    </source>
</evidence>
<accession>B1WV17</accession>
<dbReference type="AlphaFoldDB" id="B1WV17"/>
<dbReference type="HOGENOM" id="CLU_2218717_0_0_3"/>
<dbReference type="STRING" id="43989.cce_2866"/>
<dbReference type="eggNOG" id="COG3657">
    <property type="taxonomic scope" value="Bacteria"/>
</dbReference>
<protein>
    <recommendedName>
        <fullName evidence="3">Addiction module killer protein</fullName>
    </recommendedName>
</protein>
<dbReference type="PANTHER" id="PTHR41791">
    <property type="entry name" value="SSL7039 PROTEIN"/>
    <property type="match status" value="1"/>
</dbReference>
<keyword evidence="2" id="KW-1185">Reference proteome</keyword>
<dbReference type="KEGG" id="cyt:cce_2866"/>
<dbReference type="InterPro" id="IPR014056">
    <property type="entry name" value="TypeIITA-like_toxin_pred"/>
</dbReference>
<organism evidence="1 2">
    <name type="scientific">Crocosphaera subtropica (strain ATCC 51142 / BH68)</name>
    <name type="common">Cyanothece sp. (strain ATCC 51142)</name>
    <dbReference type="NCBI Taxonomy" id="43989"/>
    <lineage>
        <taxon>Bacteria</taxon>
        <taxon>Bacillati</taxon>
        <taxon>Cyanobacteriota</taxon>
        <taxon>Cyanophyceae</taxon>
        <taxon>Oscillatoriophycideae</taxon>
        <taxon>Chroococcales</taxon>
        <taxon>Aphanothecaceae</taxon>
        <taxon>Crocosphaera</taxon>
        <taxon>Crocosphaera subtropica</taxon>
    </lineage>
</organism>
<reference evidence="1 2" key="1">
    <citation type="journal article" date="2008" name="Proc. Natl. Acad. Sci. U.S.A.">
        <title>The genome of Cyanothece 51142, a unicellular diazotrophic cyanobacterium important in the marine nitrogen cycle.</title>
        <authorList>
            <person name="Welsh E.A."/>
            <person name="Liberton M."/>
            <person name="Stoeckel J."/>
            <person name="Loh T."/>
            <person name="Elvitigala T."/>
            <person name="Wang C."/>
            <person name="Wollam A."/>
            <person name="Fulton R.S."/>
            <person name="Clifton S.W."/>
            <person name="Jacobs J.M."/>
            <person name="Aurora R."/>
            <person name="Ghosh B.K."/>
            <person name="Sherman L.A."/>
            <person name="Smith R.D."/>
            <person name="Wilson R.K."/>
            <person name="Pakrasi H.B."/>
        </authorList>
    </citation>
    <scope>NUCLEOTIDE SEQUENCE [LARGE SCALE GENOMIC DNA]</scope>
    <source>
        <strain evidence="2">ATCC 51142 / BH68</strain>
    </source>
</reference>
<gene>
    <name evidence="1" type="ordered locus">cce_2866</name>
</gene>
<name>B1WV17_CROS5</name>
<evidence type="ECO:0000313" key="2">
    <source>
        <dbReference type="Proteomes" id="UP000001203"/>
    </source>
</evidence>
<evidence type="ECO:0000313" key="1">
    <source>
        <dbReference type="EMBL" id="ACB52214.1"/>
    </source>
</evidence>